<evidence type="ECO:0000313" key="2">
    <source>
        <dbReference type="Proteomes" id="UP000039046"/>
    </source>
</evidence>
<dbReference type="Pfam" id="PF12311">
    <property type="entry name" value="DUF3632"/>
    <property type="match status" value="1"/>
</dbReference>
<gene>
    <name evidence="1" type="ORF">VHEMI08332</name>
</gene>
<protein>
    <submittedName>
        <fullName evidence="1">Uncharacterized protein</fullName>
    </submittedName>
</protein>
<dbReference type="HOGENOM" id="CLU_1595714_0_0_1"/>
<proteinExistence type="predicted"/>
<reference evidence="1 2" key="1">
    <citation type="journal article" date="2015" name="Genome Announc.">
        <title>Draft Genome Sequence and Gene Annotation of the Entomopathogenic Fungus Verticillium hemipterigenum.</title>
        <authorList>
            <person name="Horn F."/>
            <person name="Habel A."/>
            <person name="Scharf D.H."/>
            <person name="Dworschak J."/>
            <person name="Brakhage A.A."/>
            <person name="Guthke R."/>
            <person name="Hertweck C."/>
            <person name="Linde J."/>
        </authorList>
    </citation>
    <scope>NUCLEOTIDE SEQUENCE [LARGE SCALE GENOMIC DNA]</scope>
</reference>
<dbReference type="OrthoDB" id="5403091at2759"/>
<dbReference type="EMBL" id="CDHN01000005">
    <property type="protein sequence ID" value="CEJ92698.1"/>
    <property type="molecule type" value="Genomic_DNA"/>
</dbReference>
<keyword evidence="2" id="KW-1185">Reference proteome</keyword>
<dbReference type="Proteomes" id="UP000039046">
    <property type="component" value="Unassembled WGS sequence"/>
</dbReference>
<dbReference type="InterPro" id="IPR022085">
    <property type="entry name" value="OpdG"/>
</dbReference>
<dbReference type="AlphaFoldDB" id="A0A0A1TNC4"/>
<sequence>MNPEQEAEALENYKAYSITRNARIAVEAQTGDQHTLDQTVLSHIPVLTFRYTSTDTPLTVIEAELHTLWYTVILAAKYWQAGNPKHDTLLRAILNAKSKGLLSRSGVGSADAQETRRFSDGGQLWSDLPLFGHDLVNEWRERYYGTDYASDTDQRASLAHLSDVSCQ</sequence>
<name>A0A0A1TNC4_9HYPO</name>
<organism evidence="1 2">
    <name type="scientific">[Torrubiella] hemipterigena</name>
    <dbReference type="NCBI Taxonomy" id="1531966"/>
    <lineage>
        <taxon>Eukaryota</taxon>
        <taxon>Fungi</taxon>
        <taxon>Dikarya</taxon>
        <taxon>Ascomycota</taxon>
        <taxon>Pezizomycotina</taxon>
        <taxon>Sordariomycetes</taxon>
        <taxon>Hypocreomycetidae</taxon>
        <taxon>Hypocreales</taxon>
        <taxon>Clavicipitaceae</taxon>
        <taxon>Clavicipitaceae incertae sedis</taxon>
        <taxon>'Torrubiella' clade</taxon>
    </lineage>
</organism>
<evidence type="ECO:0000313" key="1">
    <source>
        <dbReference type="EMBL" id="CEJ92698.1"/>
    </source>
</evidence>
<accession>A0A0A1TNC4</accession>